<dbReference type="EMBL" id="CM044702">
    <property type="protein sequence ID" value="KAI5675121.1"/>
    <property type="molecule type" value="Genomic_DNA"/>
</dbReference>
<accession>A0ACC0BR17</accession>
<comment type="caution">
    <text evidence="1">The sequence shown here is derived from an EMBL/GenBank/DDBJ whole genome shotgun (WGS) entry which is preliminary data.</text>
</comment>
<protein>
    <submittedName>
        <fullName evidence="1">Uncharacterized protein</fullName>
    </submittedName>
</protein>
<gene>
    <name evidence="1" type="ORF">M9H77_06071</name>
</gene>
<dbReference type="Proteomes" id="UP001060085">
    <property type="component" value="Linkage Group LG02"/>
</dbReference>
<name>A0ACC0BR17_CATRO</name>
<proteinExistence type="predicted"/>
<sequence length="419" mass="46457">MILAMESLAVKHMISAANIKFPVRYTINPLYTRRIDTRLRQFRLAIYSRKWDFQDFQGYAKPKRLLPASEVQICKAHLVEQIIDSFKKQTSECLYKVRLQTSGMYGSGLTDMNAGVLLCLVDENSDSILQRIPACLNKGYVMQSQDSANPEILHFQRGNIDEFIFEGPTLGKITAVWISLESGQWRLGDLSLTIIHQQQSQSAESDETHMQYIGSEYQFEFEDVMLGEGTDVPMVELRPSSVTNFSEEDIAFSNIKASEPSPLTTYNISSEESLKEYADLKFSLLFYDLILILAGSLIDSFLAGENAAFAFLTGGVGGFLYLLLLQRSVDGLPPPELVSSNNEKQNLGKIFGKFKGSASSLVLAFAFVIIAGKYISGNASGVVLTPKEVISGMLGFLMCKVSVVLAAIKPMPIGLRQNK</sequence>
<evidence type="ECO:0000313" key="2">
    <source>
        <dbReference type="Proteomes" id="UP001060085"/>
    </source>
</evidence>
<keyword evidence="2" id="KW-1185">Reference proteome</keyword>
<evidence type="ECO:0000313" key="1">
    <source>
        <dbReference type="EMBL" id="KAI5675121.1"/>
    </source>
</evidence>
<organism evidence="1 2">
    <name type="scientific">Catharanthus roseus</name>
    <name type="common">Madagascar periwinkle</name>
    <name type="synonym">Vinca rosea</name>
    <dbReference type="NCBI Taxonomy" id="4058"/>
    <lineage>
        <taxon>Eukaryota</taxon>
        <taxon>Viridiplantae</taxon>
        <taxon>Streptophyta</taxon>
        <taxon>Embryophyta</taxon>
        <taxon>Tracheophyta</taxon>
        <taxon>Spermatophyta</taxon>
        <taxon>Magnoliopsida</taxon>
        <taxon>eudicotyledons</taxon>
        <taxon>Gunneridae</taxon>
        <taxon>Pentapetalae</taxon>
        <taxon>asterids</taxon>
        <taxon>lamiids</taxon>
        <taxon>Gentianales</taxon>
        <taxon>Apocynaceae</taxon>
        <taxon>Rauvolfioideae</taxon>
        <taxon>Vinceae</taxon>
        <taxon>Catharanthinae</taxon>
        <taxon>Catharanthus</taxon>
    </lineage>
</organism>
<reference evidence="2" key="1">
    <citation type="journal article" date="2023" name="Nat. Plants">
        <title>Single-cell RNA sequencing provides a high-resolution roadmap for understanding the multicellular compartmentation of specialized metabolism.</title>
        <authorList>
            <person name="Sun S."/>
            <person name="Shen X."/>
            <person name="Li Y."/>
            <person name="Li Y."/>
            <person name="Wang S."/>
            <person name="Li R."/>
            <person name="Zhang H."/>
            <person name="Shen G."/>
            <person name="Guo B."/>
            <person name="Wei J."/>
            <person name="Xu J."/>
            <person name="St-Pierre B."/>
            <person name="Chen S."/>
            <person name="Sun C."/>
        </authorList>
    </citation>
    <scope>NUCLEOTIDE SEQUENCE [LARGE SCALE GENOMIC DNA]</scope>
</reference>